<proteinExistence type="predicted"/>
<dbReference type="EMBL" id="JACEFF010000461">
    <property type="protein sequence ID" value="KAH9636982.1"/>
    <property type="molecule type" value="Genomic_DNA"/>
</dbReference>
<accession>A0A922MJ40</accession>
<comment type="caution">
    <text evidence="1">The sequence shown here is derived from an EMBL/GenBank/DDBJ whole genome shotgun (WGS) entry which is preliminary data.</text>
</comment>
<gene>
    <name evidence="1" type="ORF">HF086_008243</name>
</gene>
<organism evidence="1 2">
    <name type="scientific">Spodoptera exigua</name>
    <name type="common">Beet armyworm</name>
    <name type="synonym">Noctua fulgens</name>
    <dbReference type="NCBI Taxonomy" id="7107"/>
    <lineage>
        <taxon>Eukaryota</taxon>
        <taxon>Metazoa</taxon>
        <taxon>Ecdysozoa</taxon>
        <taxon>Arthropoda</taxon>
        <taxon>Hexapoda</taxon>
        <taxon>Insecta</taxon>
        <taxon>Pterygota</taxon>
        <taxon>Neoptera</taxon>
        <taxon>Endopterygota</taxon>
        <taxon>Lepidoptera</taxon>
        <taxon>Glossata</taxon>
        <taxon>Ditrysia</taxon>
        <taxon>Noctuoidea</taxon>
        <taxon>Noctuidae</taxon>
        <taxon>Amphipyrinae</taxon>
        <taxon>Spodoptera</taxon>
    </lineage>
</organism>
<evidence type="ECO:0000313" key="1">
    <source>
        <dbReference type="EMBL" id="KAH9636982.1"/>
    </source>
</evidence>
<reference evidence="1" key="1">
    <citation type="journal article" date="2021" name="G3 (Bethesda)">
        <title>Genome and transcriptome analysis of the beet armyworm Spodoptera exigua reveals targets for pest control. .</title>
        <authorList>
            <person name="Simon S."/>
            <person name="Breeschoten T."/>
            <person name="Jansen H.J."/>
            <person name="Dirks R.P."/>
            <person name="Schranz M.E."/>
            <person name="Ros V.I.D."/>
        </authorList>
    </citation>
    <scope>NUCLEOTIDE SEQUENCE</scope>
    <source>
        <strain evidence="1">TB_SE_WUR_2020</strain>
    </source>
</reference>
<sequence length="67" mass="7506">MEDVLDEIVSSEDLQVMRKLVQQVRESVPRAAAPGQRDPQGTVRVRLVPSTEQISHRHTKGTSKITI</sequence>
<dbReference type="AlphaFoldDB" id="A0A922MJ40"/>
<evidence type="ECO:0000313" key="2">
    <source>
        <dbReference type="Proteomes" id="UP000814243"/>
    </source>
</evidence>
<dbReference type="Proteomes" id="UP000814243">
    <property type="component" value="Unassembled WGS sequence"/>
</dbReference>
<name>A0A922MJ40_SPOEX</name>
<protein>
    <submittedName>
        <fullName evidence="1">Uncharacterized protein</fullName>
    </submittedName>
</protein>